<keyword evidence="2" id="KW-1185">Reference proteome</keyword>
<evidence type="ECO:0000313" key="1">
    <source>
        <dbReference type="EMBL" id="ORM72400.1"/>
    </source>
</evidence>
<dbReference type="OrthoDB" id="6555952at2"/>
<protein>
    <recommendedName>
        <fullName evidence="3">Antitermination protein</fullName>
    </recommendedName>
</protein>
<gene>
    <name evidence="1" type="ORF">HA48_14690</name>
</gene>
<dbReference type="Proteomes" id="UP000193104">
    <property type="component" value="Unassembled WGS sequence"/>
</dbReference>
<evidence type="ECO:0008006" key="3">
    <source>
        <dbReference type="Google" id="ProtNLM"/>
    </source>
</evidence>
<proteinExistence type="predicted"/>
<dbReference type="STRING" id="1076551.HA48_14690"/>
<evidence type="ECO:0000313" key="2">
    <source>
        <dbReference type="Proteomes" id="UP000193104"/>
    </source>
</evidence>
<organism evidence="1 2">
    <name type="scientific">Pantoea wallisii</name>
    <dbReference type="NCBI Taxonomy" id="1076551"/>
    <lineage>
        <taxon>Bacteria</taxon>
        <taxon>Pseudomonadati</taxon>
        <taxon>Pseudomonadota</taxon>
        <taxon>Gammaproteobacteria</taxon>
        <taxon>Enterobacterales</taxon>
        <taxon>Erwiniaceae</taxon>
        <taxon>Pantoea</taxon>
    </lineage>
</organism>
<dbReference type="RefSeq" id="WP_128602030.1">
    <property type="nucleotide sequence ID" value="NZ_MLFS01000042.1"/>
</dbReference>
<comment type="caution">
    <text evidence="1">The sequence shown here is derived from an EMBL/GenBank/DDBJ whole genome shotgun (WGS) entry which is preliminary data.</text>
</comment>
<reference evidence="1 2" key="1">
    <citation type="journal article" date="2017" name="Antonie Van Leeuwenhoek">
        <title>Phylogenomic resolution of the bacterial genus Pantoea and its relationship with Erwinia and Tatumella.</title>
        <authorList>
            <person name="Palmer M."/>
            <person name="Steenkamp E.T."/>
            <person name="Coetzee M.P."/>
            <person name="Chan W.Y."/>
            <person name="van Zyl E."/>
            <person name="De Maayer P."/>
            <person name="Coutinho T.A."/>
            <person name="Blom J."/>
            <person name="Smits T.H."/>
            <person name="Duffy B."/>
            <person name="Venter S.N."/>
        </authorList>
    </citation>
    <scope>NUCLEOTIDE SEQUENCE [LARGE SCALE GENOMIC DNA]</scope>
    <source>
        <strain evidence="1 2">LMG 26277</strain>
    </source>
</reference>
<dbReference type="EMBL" id="MLFS01000042">
    <property type="protein sequence ID" value="ORM72400.1"/>
    <property type="molecule type" value="Genomic_DNA"/>
</dbReference>
<sequence>MTVITYGKSVTENAKTRRHARRRAVAIERDTICSIIDAAFGIEPEAVAVAPKHMTRVERATTSPSLREKHESTAMCLPDVALYQAGHRKIRKDATHIIK</sequence>
<accession>A0A1X1D751</accession>
<name>A0A1X1D751_9GAMM</name>
<dbReference type="AlphaFoldDB" id="A0A1X1D751"/>
<dbReference type="Pfam" id="PF25694">
    <property type="entry name" value="N_peptide"/>
    <property type="match status" value="1"/>
</dbReference>
<dbReference type="InterPro" id="IPR057902">
    <property type="entry name" value="N_peptide"/>
</dbReference>